<evidence type="ECO:0000313" key="3">
    <source>
        <dbReference type="Proteomes" id="UP000297245"/>
    </source>
</evidence>
<dbReference type="AlphaFoldDB" id="A0A4S8L0F7"/>
<feature type="region of interest" description="Disordered" evidence="1">
    <location>
        <begin position="63"/>
        <end position="154"/>
    </location>
</feature>
<name>A0A4S8L0F7_DENBC</name>
<dbReference type="Proteomes" id="UP000297245">
    <property type="component" value="Unassembled WGS sequence"/>
</dbReference>
<evidence type="ECO:0000313" key="2">
    <source>
        <dbReference type="EMBL" id="THU81711.1"/>
    </source>
</evidence>
<keyword evidence="3" id="KW-1185">Reference proteome</keyword>
<gene>
    <name evidence="2" type="ORF">K435DRAFT_808854</name>
</gene>
<proteinExistence type="predicted"/>
<evidence type="ECO:0000256" key="1">
    <source>
        <dbReference type="SAM" id="MobiDB-lite"/>
    </source>
</evidence>
<reference evidence="2 3" key="1">
    <citation type="journal article" date="2019" name="Nat. Ecol. Evol.">
        <title>Megaphylogeny resolves global patterns of mushroom evolution.</title>
        <authorList>
            <person name="Varga T."/>
            <person name="Krizsan K."/>
            <person name="Foldi C."/>
            <person name="Dima B."/>
            <person name="Sanchez-Garcia M."/>
            <person name="Sanchez-Ramirez S."/>
            <person name="Szollosi G.J."/>
            <person name="Szarkandi J.G."/>
            <person name="Papp V."/>
            <person name="Albert L."/>
            <person name="Andreopoulos W."/>
            <person name="Angelini C."/>
            <person name="Antonin V."/>
            <person name="Barry K.W."/>
            <person name="Bougher N.L."/>
            <person name="Buchanan P."/>
            <person name="Buyck B."/>
            <person name="Bense V."/>
            <person name="Catcheside P."/>
            <person name="Chovatia M."/>
            <person name="Cooper J."/>
            <person name="Damon W."/>
            <person name="Desjardin D."/>
            <person name="Finy P."/>
            <person name="Geml J."/>
            <person name="Haridas S."/>
            <person name="Hughes K."/>
            <person name="Justo A."/>
            <person name="Karasinski D."/>
            <person name="Kautmanova I."/>
            <person name="Kiss B."/>
            <person name="Kocsube S."/>
            <person name="Kotiranta H."/>
            <person name="LaButti K.M."/>
            <person name="Lechner B.E."/>
            <person name="Liimatainen K."/>
            <person name="Lipzen A."/>
            <person name="Lukacs Z."/>
            <person name="Mihaltcheva S."/>
            <person name="Morgado L.N."/>
            <person name="Niskanen T."/>
            <person name="Noordeloos M.E."/>
            <person name="Ohm R.A."/>
            <person name="Ortiz-Santana B."/>
            <person name="Ovrebo C."/>
            <person name="Racz N."/>
            <person name="Riley R."/>
            <person name="Savchenko A."/>
            <person name="Shiryaev A."/>
            <person name="Soop K."/>
            <person name="Spirin V."/>
            <person name="Szebenyi C."/>
            <person name="Tomsovsky M."/>
            <person name="Tulloss R.E."/>
            <person name="Uehling J."/>
            <person name="Grigoriev I.V."/>
            <person name="Vagvolgyi C."/>
            <person name="Papp T."/>
            <person name="Martin F.M."/>
            <person name="Miettinen O."/>
            <person name="Hibbett D.S."/>
            <person name="Nagy L.G."/>
        </authorList>
    </citation>
    <scope>NUCLEOTIDE SEQUENCE [LARGE SCALE GENOMIC DNA]</scope>
    <source>
        <strain evidence="2 3">CBS 962.96</strain>
    </source>
</reference>
<feature type="compositionally biased region" description="Acidic residues" evidence="1">
    <location>
        <begin position="106"/>
        <end position="135"/>
    </location>
</feature>
<protein>
    <submittedName>
        <fullName evidence="2">Uncharacterized protein</fullName>
    </submittedName>
</protein>
<accession>A0A4S8L0F7</accession>
<dbReference type="EMBL" id="ML179785">
    <property type="protein sequence ID" value="THU81711.1"/>
    <property type="molecule type" value="Genomic_DNA"/>
</dbReference>
<organism evidence="2 3">
    <name type="scientific">Dendrothele bispora (strain CBS 962.96)</name>
    <dbReference type="NCBI Taxonomy" id="1314807"/>
    <lineage>
        <taxon>Eukaryota</taxon>
        <taxon>Fungi</taxon>
        <taxon>Dikarya</taxon>
        <taxon>Basidiomycota</taxon>
        <taxon>Agaricomycotina</taxon>
        <taxon>Agaricomycetes</taxon>
        <taxon>Agaricomycetidae</taxon>
        <taxon>Agaricales</taxon>
        <taxon>Agaricales incertae sedis</taxon>
        <taxon>Dendrothele</taxon>
    </lineage>
</organism>
<sequence>MSIGEALARIEYYSADSSHHVGLLIAEPLGLAPYKNVWRGCASQPFATCGLLSVRWQLRHICSPTPKNGPAIPRRRSPSLTWDCKNGSPPSSFPEDENPTHSDQEADKEEAEMVDEENPDQADSDAVDEDSDDSWGDVQQHRNARSPPLDSMAGLVQMVDNAAI</sequence>